<reference evidence="2" key="3">
    <citation type="journal article" date="2021" name="World Allergy Organ. J.">
        <title>Chromosome-level assembly of Dermatophagoides farinae genome and transcriptome reveals two novel allergens Der f 37 and Der f 39.</title>
        <authorList>
            <person name="Chen J."/>
            <person name="Cai Z."/>
            <person name="Fan D."/>
            <person name="Hu J."/>
            <person name="Hou Y."/>
            <person name="He Y."/>
            <person name="Zhang Z."/>
            <person name="Zhao Z."/>
            <person name="Gao P."/>
            <person name="Hu W."/>
            <person name="Sun J."/>
            <person name="Li J."/>
            <person name="Ji K."/>
        </authorList>
    </citation>
    <scope>NUCLEOTIDE SEQUENCE</scope>
    <source>
        <strain evidence="2">JKM2019</strain>
    </source>
</reference>
<organism evidence="3 4">
    <name type="scientific">Dermatophagoides farinae</name>
    <name type="common">American house dust mite</name>
    <dbReference type="NCBI Taxonomy" id="6954"/>
    <lineage>
        <taxon>Eukaryota</taxon>
        <taxon>Metazoa</taxon>
        <taxon>Ecdysozoa</taxon>
        <taxon>Arthropoda</taxon>
        <taxon>Chelicerata</taxon>
        <taxon>Arachnida</taxon>
        <taxon>Acari</taxon>
        <taxon>Acariformes</taxon>
        <taxon>Sarcoptiformes</taxon>
        <taxon>Astigmata</taxon>
        <taxon>Psoroptidia</taxon>
        <taxon>Analgoidea</taxon>
        <taxon>Pyroglyphidae</taxon>
        <taxon>Dermatophagoidinae</taxon>
        <taxon>Dermatophagoides</taxon>
    </lineage>
</organism>
<protein>
    <submittedName>
        <fullName evidence="3">Uncharacterized protein</fullName>
    </submittedName>
</protein>
<feature type="region of interest" description="Disordered" evidence="1">
    <location>
        <begin position="133"/>
        <end position="180"/>
    </location>
</feature>
<dbReference type="EMBL" id="SDOV01000007">
    <property type="protein sequence ID" value="KAH7639201.1"/>
    <property type="molecule type" value="Genomic_DNA"/>
</dbReference>
<dbReference type="Proteomes" id="UP000828236">
    <property type="component" value="Unassembled WGS sequence"/>
</dbReference>
<dbReference type="EMBL" id="ASGP02000002">
    <property type="protein sequence ID" value="KAH9522259.1"/>
    <property type="molecule type" value="Genomic_DNA"/>
</dbReference>
<dbReference type="OrthoDB" id="6515739at2759"/>
<evidence type="ECO:0000256" key="1">
    <source>
        <dbReference type="SAM" id="MobiDB-lite"/>
    </source>
</evidence>
<dbReference type="Proteomes" id="UP000790347">
    <property type="component" value="Unassembled WGS sequence"/>
</dbReference>
<evidence type="ECO:0000313" key="4">
    <source>
        <dbReference type="Proteomes" id="UP000790347"/>
    </source>
</evidence>
<reference evidence="3" key="1">
    <citation type="submission" date="2013-05" db="EMBL/GenBank/DDBJ databases">
        <authorList>
            <person name="Yim A.K.Y."/>
            <person name="Chan T.F."/>
            <person name="Ji K.M."/>
            <person name="Liu X.Y."/>
            <person name="Zhou J.W."/>
            <person name="Li R.Q."/>
            <person name="Yang K.Y."/>
            <person name="Li J."/>
            <person name="Li M."/>
            <person name="Law P.T.W."/>
            <person name="Wu Y.L."/>
            <person name="Cai Z.L."/>
            <person name="Qin H."/>
            <person name="Bao Y."/>
            <person name="Leung R.K.K."/>
            <person name="Ng P.K.S."/>
            <person name="Zou J."/>
            <person name="Zhong X.J."/>
            <person name="Ran P.X."/>
            <person name="Zhong N.S."/>
            <person name="Liu Z.G."/>
            <person name="Tsui S.K.W."/>
        </authorList>
    </citation>
    <scope>NUCLEOTIDE SEQUENCE</scope>
    <source>
        <strain evidence="3">Derf</strain>
        <tissue evidence="3">Whole organism</tissue>
    </source>
</reference>
<feature type="compositionally biased region" description="Polar residues" evidence="1">
    <location>
        <begin position="152"/>
        <end position="180"/>
    </location>
</feature>
<accession>A0A922I4W2</accession>
<proteinExistence type="predicted"/>
<name>A0A922I4W2_DERFA</name>
<keyword evidence="4" id="KW-1185">Reference proteome</keyword>
<gene>
    <name evidence="3" type="ORF">DERF_005847</name>
    <name evidence="2" type="ORF">HUG17_3234</name>
</gene>
<reference evidence="3" key="4">
    <citation type="journal article" date="2022" name="Res Sq">
        <title>Comparative Genomics Reveals Insights into the Divergent Evolution of Astigmatic Mites and Household Pest Adaptations.</title>
        <authorList>
            <person name="Xiong Q."/>
            <person name="Wan A.T.-Y."/>
            <person name="Liu X.-Y."/>
            <person name="Fung C.S.-H."/>
            <person name="Xiao X."/>
            <person name="Malainual N."/>
            <person name="Hou J."/>
            <person name="Wang L."/>
            <person name="Wang M."/>
            <person name="Yang K."/>
            <person name="Cui Y."/>
            <person name="Leung E."/>
            <person name="Nong W."/>
            <person name="Shin S.-K."/>
            <person name="Au S."/>
            <person name="Jeong K.Y."/>
            <person name="Chew F.T."/>
            <person name="Hui J."/>
            <person name="Leung T.F."/>
            <person name="Tungtrongchitr A."/>
            <person name="Zhong N."/>
            <person name="Liu Z."/>
            <person name="Tsui S."/>
        </authorList>
    </citation>
    <scope>NUCLEOTIDE SEQUENCE</scope>
    <source>
        <strain evidence="3">Derf</strain>
        <tissue evidence="3">Whole organism</tissue>
    </source>
</reference>
<comment type="caution">
    <text evidence="3">The sequence shown here is derived from an EMBL/GenBank/DDBJ whole genome shotgun (WGS) entry which is preliminary data.</text>
</comment>
<evidence type="ECO:0000313" key="3">
    <source>
        <dbReference type="EMBL" id="KAH9522259.1"/>
    </source>
</evidence>
<feature type="compositionally biased region" description="Low complexity" evidence="1">
    <location>
        <begin position="137"/>
        <end position="151"/>
    </location>
</feature>
<sequence>MKLIAILCHLHCFHFYIALVHLQVLMTLGARVPLASVMPFLAANSYLYKQQQQLQPYNGYIYTPYPIYYRQTSLRGGYYPWTTGMRRYPPIYSNNGYGSNGMYPPNGMYNGNYGNNYYPNDYYGNSQYNRGGGNNGYGTNTNGRGNTDDYGSNSYDGSNTGGNSYSPSQMNTRNKAANRG</sequence>
<evidence type="ECO:0000313" key="2">
    <source>
        <dbReference type="EMBL" id="KAH7639201.1"/>
    </source>
</evidence>
<dbReference type="AlphaFoldDB" id="A0A922I4W2"/>
<reference evidence="2" key="2">
    <citation type="submission" date="2020-06" db="EMBL/GenBank/DDBJ databases">
        <authorList>
            <person name="Ji K."/>
            <person name="Li J."/>
        </authorList>
    </citation>
    <scope>NUCLEOTIDE SEQUENCE</scope>
    <source>
        <strain evidence="2">JKM2019</strain>
        <tissue evidence="2">Whole body</tissue>
    </source>
</reference>